<evidence type="ECO:0000313" key="3">
    <source>
        <dbReference type="Proteomes" id="UP001295684"/>
    </source>
</evidence>
<feature type="compositionally biased region" description="Basic and acidic residues" evidence="1">
    <location>
        <begin position="15"/>
        <end position="30"/>
    </location>
</feature>
<comment type="caution">
    <text evidence="2">The sequence shown here is derived from an EMBL/GenBank/DDBJ whole genome shotgun (WGS) entry which is preliminary data.</text>
</comment>
<feature type="compositionally biased region" description="Polar residues" evidence="1">
    <location>
        <begin position="1"/>
        <end position="11"/>
    </location>
</feature>
<proteinExistence type="predicted"/>
<accession>A0AAD1U5V0</accession>
<evidence type="ECO:0000256" key="1">
    <source>
        <dbReference type="SAM" id="MobiDB-lite"/>
    </source>
</evidence>
<sequence length="76" mass="8418">MGCQASTSQVKKTTKAQDKSKAAKDNKEDNAAETQKSPLDVNSIKKDVTKVVEKKATEMAIKHAKKEGMKKVKKLW</sequence>
<dbReference type="AlphaFoldDB" id="A0AAD1U5V0"/>
<name>A0AAD1U5V0_EUPCR</name>
<protein>
    <submittedName>
        <fullName evidence="2">Uncharacterized protein</fullName>
    </submittedName>
</protein>
<organism evidence="2 3">
    <name type="scientific">Euplotes crassus</name>
    <dbReference type="NCBI Taxonomy" id="5936"/>
    <lineage>
        <taxon>Eukaryota</taxon>
        <taxon>Sar</taxon>
        <taxon>Alveolata</taxon>
        <taxon>Ciliophora</taxon>
        <taxon>Intramacronucleata</taxon>
        <taxon>Spirotrichea</taxon>
        <taxon>Hypotrichia</taxon>
        <taxon>Euplotida</taxon>
        <taxon>Euplotidae</taxon>
        <taxon>Moneuplotes</taxon>
    </lineage>
</organism>
<reference evidence="2" key="1">
    <citation type="submission" date="2023-07" db="EMBL/GenBank/DDBJ databases">
        <authorList>
            <consortium name="AG Swart"/>
            <person name="Singh M."/>
            <person name="Singh A."/>
            <person name="Seah K."/>
            <person name="Emmerich C."/>
        </authorList>
    </citation>
    <scope>NUCLEOTIDE SEQUENCE</scope>
    <source>
        <strain evidence="2">DP1</strain>
    </source>
</reference>
<dbReference type="Proteomes" id="UP001295684">
    <property type="component" value="Unassembled WGS sequence"/>
</dbReference>
<feature type="region of interest" description="Disordered" evidence="1">
    <location>
        <begin position="1"/>
        <end position="41"/>
    </location>
</feature>
<gene>
    <name evidence="2" type="ORF">ECRASSUSDP1_LOCUS3225</name>
</gene>
<keyword evidence="3" id="KW-1185">Reference proteome</keyword>
<dbReference type="EMBL" id="CAMPGE010003087">
    <property type="protein sequence ID" value="CAI2361910.1"/>
    <property type="molecule type" value="Genomic_DNA"/>
</dbReference>
<evidence type="ECO:0000313" key="2">
    <source>
        <dbReference type="EMBL" id="CAI2361910.1"/>
    </source>
</evidence>